<evidence type="ECO:0000313" key="1">
    <source>
        <dbReference type="EMBL" id="RCS44019.1"/>
    </source>
</evidence>
<sequence length="117" mass="13117">MSNIVIFLDQEANRADVVLRLQKATQKSLSDIRSSLMNNAPVVEVELFEGDYDSHAKMLRAVMSCMLELSLGCRIYELPEGETMETCSFVDKCEITPTVLENILSEADAELDRQLGE</sequence>
<organism evidence="1 2">
    <name type="scientific">Bremerella cremea</name>
    <dbReference type="NCBI Taxonomy" id="1031537"/>
    <lineage>
        <taxon>Bacteria</taxon>
        <taxon>Pseudomonadati</taxon>
        <taxon>Planctomycetota</taxon>
        <taxon>Planctomycetia</taxon>
        <taxon>Pirellulales</taxon>
        <taxon>Pirellulaceae</taxon>
        <taxon>Bremerella</taxon>
    </lineage>
</organism>
<name>A0A368KQ29_9BACT</name>
<dbReference type="AlphaFoldDB" id="A0A368KQ29"/>
<dbReference type="OrthoDB" id="9553615at2"/>
<proteinExistence type="predicted"/>
<dbReference type="Proteomes" id="UP000253562">
    <property type="component" value="Unassembled WGS sequence"/>
</dbReference>
<gene>
    <name evidence="1" type="ORF">DTL42_17970</name>
</gene>
<accession>A0A368KQ29</accession>
<dbReference type="RefSeq" id="WP_114370553.1">
    <property type="nucleotide sequence ID" value="NZ_QPEX01000036.1"/>
</dbReference>
<comment type="caution">
    <text evidence="1">The sequence shown here is derived from an EMBL/GenBank/DDBJ whole genome shotgun (WGS) entry which is preliminary data.</text>
</comment>
<reference evidence="1 2" key="1">
    <citation type="submission" date="2018-07" db="EMBL/GenBank/DDBJ databases">
        <title>Comparative genomes isolates from brazilian mangrove.</title>
        <authorList>
            <person name="De Araujo J.E."/>
            <person name="Taketani R.G."/>
            <person name="Silva M.C.P."/>
            <person name="Lourenco M.V."/>
            <person name="Oliveira V.M."/>
            <person name="Andreote F.D."/>
        </authorList>
    </citation>
    <scope>NUCLEOTIDE SEQUENCE [LARGE SCALE GENOMIC DNA]</scope>
    <source>
        <strain evidence="1 2">HEX PRIS-MGV</strain>
    </source>
</reference>
<dbReference type="EMBL" id="QPEX01000036">
    <property type="protein sequence ID" value="RCS44019.1"/>
    <property type="molecule type" value="Genomic_DNA"/>
</dbReference>
<evidence type="ECO:0000313" key="2">
    <source>
        <dbReference type="Proteomes" id="UP000253562"/>
    </source>
</evidence>
<protein>
    <submittedName>
        <fullName evidence="1">Uncharacterized protein</fullName>
    </submittedName>
</protein>